<keyword evidence="2" id="KW-0805">Transcription regulation</keyword>
<dbReference type="InterPro" id="IPR036388">
    <property type="entry name" value="WH-like_DNA-bd_sf"/>
</dbReference>
<dbReference type="GO" id="GO:0006352">
    <property type="term" value="P:DNA-templated transcription initiation"/>
    <property type="evidence" value="ECO:0007669"/>
    <property type="project" value="InterPro"/>
</dbReference>
<feature type="region of interest" description="Disordered" evidence="6">
    <location>
        <begin position="1"/>
        <end position="25"/>
    </location>
</feature>
<comment type="similarity">
    <text evidence="1">Belongs to the sigma-70 factor family. ECF subfamily.</text>
</comment>
<evidence type="ECO:0000256" key="3">
    <source>
        <dbReference type="ARBA" id="ARBA00023082"/>
    </source>
</evidence>
<dbReference type="RefSeq" id="WP_170169516.1">
    <property type="nucleotide sequence ID" value="NZ_RKHQ01000002.1"/>
</dbReference>
<keyword evidence="4" id="KW-0238">DNA-binding</keyword>
<keyword evidence="5" id="KW-0804">Transcription</keyword>
<dbReference type="SUPFAM" id="SSF88659">
    <property type="entry name" value="Sigma3 and sigma4 domains of RNA polymerase sigma factors"/>
    <property type="match status" value="1"/>
</dbReference>
<dbReference type="SUPFAM" id="SSF88946">
    <property type="entry name" value="Sigma2 domain of RNA polymerase sigma factors"/>
    <property type="match status" value="1"/>
</dbReference>
<dbReference type="PANTHER" id="PTHR43133:SF8">
    <property type="entry name" value="RNA POLYMERASE SIGMA FACTOR HI_1459-RELATED"/>
    <property type="match status" value="1"/>
</dbReference>
<evidence type="ECO:0000256" key="4">
    <source>
        <dbReference type="ARBA" id="ARBA00023125"/>
    </source>
</evidence>
<dbReference type="NCBIfam" id="TIGR02937">
    <property type="entry name" value="sigma70-ECF"/>
    <property type="match status" value="1"/>
</dbReference>
<keyword evidence="3" id="KW-0731">Sigma factor</keyword>
<name>A0A3N2D1N9_9MICO</name>
<evidence type="ECO:0000256" key="6">
    <source>
        <dbReference type="SAM" id="MobiDB-lite"/>
    </source>
</evidence>
<keyword evidence="8" id="KW-1185">Reference proteome</keyword>
<dbReference type="GO" id="GO:0003677">
    <property type="term" value="F:DNA binding"/>
    <property type="evidence" value="ECO:0007669"/>
    <property type="project" value="UniProtKB-KW"/>
</dbReference>
<reference evidence="7 8" key="1">
    <citation type="submission" date="2018-11" db="EMBL/GenBank/DDBJ databases">
        <title>Sequencing the genomes of 1000 actinobacteria strains.</title>
        <authorList>
            <person name="Klenk H.-P."/>
        </authorList>
    </citation>
    <scope>NUCLEOTIDE SEQUENCE [LARGE SCALE GENOMIC DNA]</scope>
    <source>
        <strain evidence="7 8">DSM 13521</strain>
    </source>
</reference>
<dbReference type="AlphaFoldDB" id="A0A3N2D1N9"/>
<dbReference type="Gene3D" id="1.10.10.10">
    <property type="entry name" value="Winged helix-like DNA-binding domain superfamily/Winged helix DNA-binding domain"/>
    <property type="match status" value="1"/>
</dbReference>
<dbReference type="EMBL" id="RKHQ01000002">
    <property type="protein sequence ID" value="ROR93661.1"/>
    <property type="molecule type" value="Genomic_DNA"/>
</dbReference>
<protein>
    <submittedName>
        <fullName evidence="7">RNA polymerase sigma factor (Sigma-70 family)</fullName>
    </submittedName>
</protein>
<dbReference type="PANTHER" id="PTHR43133">
    <property type="entry name" value="RNA POLYMERASE ECF-TYPE SIGMA FACTO"/>
    <property type="match status" value="1"/>
</dbReference>
<evidence type="ECO:0000256" key="5">
    <source>
        <dbReference type="ARBA" id="ARBA00023163"/>
    </source>
</evidence>
<dbReference type="InterPro" id="IPR013325">
    <property type="entry name" value="RNA_pol_sigma_r2"/>
</dbReference>
<sequence>MAHATVQPVRQRSDDELAKEAAAGDQEAAGELFARRWDLLTAMSRRIAGPTIDPEDLLAEAIASLLSLWRRGGGPRVHVTAFVIQSMRNRMTDEHRSPRSRVVALPDDESLVVADDEEHRRSDLSRELATVEAALGRLSEPYRRVLVATIVDGRRPRDLEEELGRPASAIYSLSRRARAALRRATAQVCLEEDAPPSCREAAGLLPEVVGPDPDATGEGSGMLHIRSCQRCRRAWSRFAAMGGSYSLLPLVVPVSLAWRTAEVDAAQSPGASSAVPPASPSAAGSAGGPAAAVGTGGQLLPVVGATLTAVRTTIAALSAPTRLAMVLAGTAAVTGAVVAGTSLAGAPAAPPQAHFDVSHARVDQVVALDVDFGVVDADWEVASLTFVVPAGAALADRPDSWTCDQVADEVTCTSTEPSDPGGTFTFDAPTSVTDGGYDVVLVATVGERTVTGTAGGPF</sequence>
<proteinExistence type="inferred from homology"/>
<evidence type="ECO:0000256" key="1">
    <source>
        <dbReference type="ARBA" id="ARBA00010641"/>
    </source>
</evidence>
<comment type="caution">
    <text evidence="7">The sequence shown here is derived from an EMBL/GenBank/DDBJ whole genome shotgun (WGS) entry which is preliminary data.</text>
</comment>
<evidence type="ECO:0000256" key="2">
    <source>
        <dbReference type="ARBA" id="ARBA00023015"/>
    </source>
</evidence>
<organism evidence="7 8">
    <name type="scientific">Salana multivorans</name>
    <dbReference type="NCBI Taxonomy" id="120377"/>
    <lineage>
        <taxon>Bacteria</taxon>
        <taxon>Bacillati</taxon>
        <taxon>Actinomycetota</taxon>
        <taxon>Actinomycetes</taxon>
        <taxon>Micrococcales</taxon>
        <taxon>Beutenbergiaceae</taxon>
        <taxon>Salana</taxon>
    </lineage>
</organism>
<dbReference type="InterPro" id="IPR014284">
    <property type="entry name" value="RNA_pol_sigma-70_dom"/>
</dbReference>
<dbReference type="GO" id="GO:0016987">
    <property type="term" value="F:sigma factor activity"/>
    <property type="evidence" value="ECO:0007669"/>
    <property type="project" value="UniProtKB-KW"/>
</dbReference>
<gene>
    <name evidence="7" type="ORF">EDD28_3083</name>
</gene>
<feature type="region of interest" description="Disordered" evidence="6">
    <location>
        <begin position="268"/>
        <end position="290"/>
    </location>
</feature>
<dbReference type="Gene3D" id="1.10.1740.10">
    <property type="match status" value="1"/>
</dbReference>
<evidence type="ECO:0000313" key="7">
    <source>
        <dbReference type="EMBL" id="ROR93661.1"/>
    </source>
</evidence>
<evidence type="ECO:0000313" key="8">
    <source>
        <dbReference type="Proteomes" id="UP000275356"/>
    </source>
</evidence>
<accession>A0A3N2D1N9</accession>
<dbReference type="Proteomes" id="UP000275356">
    <property type="component" value="Unassembled WGS sequence"/>
</dbReference>
<dbReference type="InterPro" id="IPR013324">
    <property type="entry name" value="RNA_pol_sigma_r3/r4-like"/>
</dbReference>
<dbReference type="InterPro" id="IPR039425">
    <property type="entry name" value="RNA_pol_sigma-70-like"/>
</dbReference>